<protein>
    <submittedName>
        <fullName evidence="2">Uncharacterized protein</fullName>
    </submittedName>
</protein>
<evidence type="ECO:0000313" key="1">
    <source>
        <dbReference type="Proteomes" id="UP000095283"/>
    </source>
</evidence>
<proteinExistence type="predicted"/>
<name>A0A1I7WIN1_HETBA</name>
<reference evidence="2" key="1">
    <citation type="submission" date="2016-11" db="UniProtKB">
        <authorList>
            <consortium name="WormBaseParasite"/>
        </authorList>
    </citation>
    <scope>IDENTIFICATION</scope>
</reference>
<organism evidence="1 2">
    <name type="scientific">Heterorhabditis bacteriophora</name>
    <name type="common">Entomopathogenic nematode worm</name>
    <dbReference type="NCBI Taxonomy" id="37862"/>
    <lineage>
        <taxon>Eukaryota</taxon>
        <taxon>Metazoa</taxon>
        <taxon>Ecdysozoa</taxon>
        <taxon>Nematoda</taxon>
        <taxon>Chromadorea</taxon>
        <taxon>Rhabditida</taxon>
        <taxon>Rhabditina</taxon>
        <taxon>Rhabditomorpha</taxon>
        <taxon>Strongyloidea</taxon>
        <taxon>Heterorhabditidae</taxon>
        <taxon>Heterorhabditis</taxon>
    </lineage>
</organism>
<dbReference type="WBParaSite" id="Hba_04826">
    <property type="protein sequence ID" value="Hba_04826"/>
    <property type="gene ID" value="Hba_04826"/>
</dbReference>
<accession>A0A1I7WIN1</accession>
<sequence length="49" mass="5499">MLGDDGDLRQAFHAGWSPDVHDGPKAWWSARVCGLSFNKQALFQDNHSE</sequence>
<evidence type="ECO:0000313" key="2">
    <source>
        <dbReference type="WBParaSite" id="Hba_04826"/>
    </source>
</evidence>
<dbReference type="Proteomes" id="UP000095283">
    <property type="component" value="Unplaced"/>
</dbReference>
<dbReference type="AlphaFoldDB" id="A0A1I7WIN1"/>
<keyword evidence="1" id="KW-1185">Reference proteome</keyword>